<dbReference type="PROSITE" id="PS51257">
    <property type="entry name" value="PROKAR_LIPOPROTEIN"/>
    <property type="match status" value="1"/>
</dbReference>
<evidence type="ECO:0000256" key="2">
    <source>
        <dbReference type="SAM" id="MobiDB-lite"/>
    </source>
</evidence>
<evidence type="ECO:0008006" key="4">
    <source>
        <dbReference type="Google" id="ProtNLM"/>
    </source>
</evidence>
<sequence length="856" mass="96800">MKIINYLMLVLTISLIYSCQQISLPTIVYQNSSGTEQPSAQEIRRYLYLRTGKLALIQEIASAEEIPAYAIVLTKNDGVLHKADVELGPESYQLKTDGNRLFITGGSDKSLLYGSYKFAEHLGIRFYLHGDVIPDKRLKSFTLPVLNEVHTPLFATRGIQPFHDFPEGPDWWTLNEYKAILAQLPKMGMNFIGFHNYPHPEPMVWIGLKSDIDSAGNVKAAYPARHFHTMENGWGYAAKSTGDYFFGAANWYPKDIYGPVYMDNRTATTYTSGQWGTSTTDEQTSIDLFNASGKFFSEAFTYAHKMGVKICLGTETPLGIPAKVKEHLQQMNLNPADSSVVRQLYEGVFTWVQKHYPADYYWLWTDETWTWSGNTQQQLDAVMSDMQIALRALDNVKPGFGLATCGWVLGPQQDRSLFDNYLPKNIPFSCINRNVGFTPIDPGFVAVNGRSKWAIPWMEDDPALILPQLWVGRMQRDAADALAYGCDGLIGIHWRTQSIAQNISALAQAGWSQTEWNPNQDKKMTQEEAVENSNKQERDLGASSYYAGWAHSEFGEEAAEQLAVLFTNLDGTEPSERQNERQGRLPRQAVWVDGPGGLKASYAKVPTAWVEVVKDYAFVDEMEALRPLIKGNGNIARFDYWLNTFRYLRVVGELNCTIGAYNQKVKEIRQIKEPQKQQEQAKNELLPLRIQSIQQLREIHRHLFAFINTYGELGNLTNWQQHLMDLYFDKPAKELTSLLGTELPAEALPDKVPVYSSRIIAPELRTAIDRGESFNMQVIITEISPAKAVLKYRMLGEKKYQTIALQTVGRCVYQADIPANSLTGDFEYYIEVEKQSSGTMRFPATAPALNQTVAIW</sequence>
<organism evidence="3">
    <name type="scientific">termite gut metagenome</name>
    <dbReference type="NCBI Taxonomy" id="433724"/>
    <lineage>
        <taxon>unclassified sequences</taxon>
        <taxon>metagenomes</taxon>
        <taxon>organismal metagenomes</taxon>
    </lineage>
</organism>
<keyword evidence="1" id="KW-0378">Hydrolase</keyword>
<protein>
    <recommendedName>
        <fullName evidence="4">Alpha glucuronidase N-terminal domain-containing protein</fullName>
    </recommendedName>
</protein>
<gene>
    <name evidence="3" type="ORF">EZS27_002297</name>
</gene>
<proteinExistence type="predicted"/>
<dbReference type="GO" id="GO:0016787">
    <property type="term" value="F:hydrolase activity"/>
    <property type="evidence" value="ECO:0007669"/>
    <property type="project" value="UniProtKB-KW"/>
</dbReference>
<evidence type="ECO:0000313" key="3">
    <source>
        <dbReference type="EMBL" id="KAA6350331.1"/>
    </source>
</evidence>
<evidence type="ECO:0000256" key="1">
    <source>
        <dbReference type="ARBA" id="ARBA00022801"/>
    </source>
</evidence>
<feature type="region of interest" description="Disordered" evidence="2">
    <location>
        <begin position="516"/>
        <end position="536"/>
    </location>
</feature>
<dbReference type="AlphaFoldDB" id="A0A5J4SXX2"/>
<reference evidence="3" key="1">
    <citation type="submission" date="2019-03" db="EMBL/GenBank/DDBJ databases">
        <title>Single cell metagenomics reveals metabolic interactions within the superorganism composed of flagellate Streblomastix strix and complex community of Bacteroidetes bacteria on its surface.</title>
        <authorList>
            <person name="Treitli S.C."/>
            <person name="Kolisko M."/>
            <person name="Husnik F."/>
            <person name="Keeling P."/>
            <person name="Hampl V."/>
        </authorList>
    </citation>
    <scope>NUCLEOTIDE SEQUENCE</scope>
    <source>
        <strain evidence="3">STM</strain>
    </source>
</reference>
<comment type="caution">
    <text evidence="3">The sequence shown here is derived from an EMBL/GenBank/DDBJ whole genome shotgun (WGS) entry which is preliminary data.</text>
</comment>
<name>A0A5J4SXX2_9ZZZZ</name>
<accession>A0A5J4SXX2</accession>
<dbReference type="EMBL" id="SNRY01000030">
    <property type="protein sequence ID" value="KAA6350331.1"/>
    <property type="molecule type" value="Genomic_DNA"/>
</dbReference>
<dbReference type="SUPFAM" id="SSF55545">
    <property type="entry name" value="beta-N-acetylhexosaminidase-like domain"/>
    <property type="match status" value="1"/>
</dbReference>
<dbReference type="InterPro" id="IPR029018">
    <property type="entry name" value="Hex-like_dom2"/>
</dbReference>
<dbReference type="Gene3D" id="3.30.379.10">
    <property type="entry name" value="Chitobiase/beta-hexosaminidase domain 2-like"/>
    <property type="match status" value="1"/>
</dbReference>